<evidence type="ECO:0000313" key="2">
    <source>
        <dbReference type="EMBL" id="QFG10447.1"/>
    </source>
</evidence>
<dbReference type="GeneID" id="64871747"/>
<reference evidence="2 3" key="1">
    <citation type="submission" date="2019-07" db="EMBL/GenBank/DDBJ databases">
        <authorList>
            <person name="Garlena R.A."/>
            <person name="Russell D.A."/>
            <person name="Pope W.H."/>
            <person name="Jacobs-Sera D."/>
            <person name="Hatfull G.F."/>
        </authorList>
    </citation>
    <scope>NUCLEOTIDE SEQUENCE [LARGE SCALE GENOMIC DNA]</scope>
</reference>
<organism evidence="2 3">
    <name type="scientific">Mycobacterium phage Anthony</name>
    <dbReference type="NCBI Taxonomy" id="2599857"/>
    <lineage>
        <taxon>Viruses</taxon>
        <taxon>Duplodnaviria</taxon>
        <taxon>Heunggongvirae</taxon>
        <taxon>Uroviricota</taxon>
        <taxon>Caudoviricetes</taxon>
        <taxon>Anthonyvirus</taxon>
        <taxon>Anthonyvirus anthony</taxon>
    </lineage>
</organism>
<evidence type="ECO:0000313" key="3">
    <source>
        <dbReference type="Proteomes" id="UP000327026"/>
    </source>
</evidence>
<dbReference type="KEGG" id="vg:64871747"/>
<sequence length="83" mass="9395">MRGLLSGGQVTKRLPSKTGEEFEASTLYIPSRHEMTITTPKAKGYKSAHKRHARRNGLRTKRLTYTHQDHTLGTETVSTVWEA</sequence>
<accession>A0A5J6TKC4</accession>
<keyword evidence="3" id="KW-1185">Reference proteome</keyword>
<dbReference type="EMBL" id="MN234188">
    <property type="protein sequence ID" value="QFG10447.1"/>
    <property type="molecule type" value="Genomic_DNA"/>
</dbReference>
<name>A0A5J6TKC4_9CAUD</name>
<feature type="region of interest" description="Disordered" evidence="1">
    <location>
        <begin position="1"/>
        <end position="20"/>
    </location>
</feature>
<dbReference type="RefSeq" id="YP_010062113.1">
    <property type="nucleotide sequence ID" value="NC_054790.1"/>
</dbReference>
<gene>
    <name evidence="2" type="primary">77</name>
    <name evidence="2" type="ORF">PBI_ANTHONY_77</name>
</gene>
<evidence type="ECO:0000256" key="1">
    <source>
        <dbReference type="SAM" id="MobiDB-lite"/>
    </source>
</evidence>
<dbReference type="Proteomes" id="UP000327026">
    <property type="component" value="Segment"/>
</dbReference>
<protein>
    <submittedName>
        <fullName evidence="2">Uncharacterized protein</fullName>
    </submittedName>
</protein>
<proteinExistence type="predicted"/>